<accession>A0ABV2QSA9</accession>
<proteinExistence type="predicted"/>
<comment type="caution">
    <text evidence="1">The sequence shown here is derived from an EMBL/GenBank/DDBJ whole genome shotgun (WGS) entry which is preliminary data.</text>
</comment>
<evidence type="ECO:0008006" key="3">
    <source>
        <dbReference type="Google" id="ProtNLM"/>
    </source>
</evidence>
<sequence length="626" mass="66833">MWLNGRMSDHTPSRRRKTFRGPRKRFYTRWWFWLIVGVILVLAALAAYAAWVGTRALEAKDELESAQSEITELKAQALAFDMDGAMKTYDSVAGHTAKAAELANDPFWKAIEWVPVAGPNLRAVRELAEVTDSVITEVVDPLMSVAGQLDPASLTPKDGALDLAPLIAAVPAIAEANEGLASVSAAAAAIETEGTVDQIAAAQTQITGLLAQLEEPLALLNQVVPLLAPALGSEAPRTYVIMFQNPAEARALGGTALSFAVMKMDQGRIELQETIPAGLQNFTAWGESVVAPPDGVEELYGSDYGIFIANVTVRPSFPDTARITQEMWLREFGYNVDGIVSIDPVALSYVLRATDPITLSTGDVLGPDTLVPLLLNTVYQRYNSGKVLKDNAAQDLVYGEAVAATFSRLTSGPLDPQALIAAIMQGTSERRILIYSARENETAQLAAAGLTGELPVSDATTDRIGVYFQDNVGAKMNFYLQQKVHLQQATCRPDGRPNYRVTVELTNAIDPAAVSTLSPSILGQYKVQKVKKGDQRMVVMIYAPPGSEVIGAGLNGKPQGVEVKHDGAYPVRYMKVTIPAGGTSTVSYDVVAAAPGAKALEAAITPMVNPTVVDSLPLDCATVPVG</sequence>
<dbReference type="EMBL" id="JBEPSJ010000005">
    <property type="protein sequence ID" value="MET4583958.1"/>
    <property type="molecule type" value="Genomic_DNA"/>
</dbReference>
<reference evidence="1 2" key="1">
    <citation type="submission" date="2024-06" db="EMBL/GenBank/DDBJ databases">
        <title>Sorghum-associated microbial communities from plants grown in Nebraska, USA.</title>
        <authorList>
            <person name="Schachtman D."/>
        </authorList>
    </citation>
    <scope>NUCLEOTIDE SEQUENCE [LARGE SCALE GENOMIC DNA]</scope>
    <source>
        <strain evidence="1 2">2857</strain>
    </source>
</reference>
<organism evidence="1 2">
    <name type="scientific">Conyzicola nivalis</name>
    <dbReference type="NCBI Taxonomy" id="1477021"/>
    <lineage>
        <taxon>Bacteria</taxon>
        <taxon>Bacillati</taxon>
        <taxon>Actinomycetota</taxon>
        <taxon>Actinomycetes</taxon>
        <taxon>Micrococcales</taxon>
        <taxon>Microbacteriaceae</taxon>
        <taxon>Conyzicola</taxon>
    </lineage>
</organism>
<keyword evidence="2" id="KW-1185">Reference proteome</keyword>
<evidence type="ECO:0000313" key="1">
    <source>
        <dbReference type="EMBL" id="MET4583958.1"/>
    </source>
</evidence>
<dbReference type="InterPro" id="IPR025101">
    <property type="entry name" value="DUF4012"/>
</dbReference>
<gene>
    <name evidence="1" type="ORF">ABIE21_003489</name>
</gene>
<protein>
    <recommendedName>
        <fullName evidence="3">DUF4012 domain-containing protein</fullName>
    </recommendedName>
</protein>
<name>A0ABV2QSA9_9MICO</name>
<dbReference type="Pfam" id="PF13196">
    <property type="entry name" value="DUF4012"/>
    <property type="match status" value="1"/>
</dbReference>
<evidence type="ECO:0000313" key="2">
    <source>
        <dbReference type="Proteomes" id="UP001549257"/>
    </source>
</evidence>
<dbReference type="Proteomes" id="UP001549257">
    <property type="component" value="Unassembled WGS sequence"/>
</dbReference>